<dbReference type="InterPro" id="IPR009030">
    <property type="entry name" value="Growth_fac_rcpt_cys_sf"/>
</dbReference>
<dbReference type="PANTHER" id="PTHR19134:SF562">
    <property type="entry name" value="PROTEIN-TYROSINE-PHOSPHATASE"/>
    <property type="match status" value="1"/>
</dbReference>
<accession>A0AAE1DPS3</accession>
<keyword evidence="6" id="KW-0472">Membrane</keyword>
<keyword evidence="4" id="KW-0904">Protein phosphatase</keyword>
<feature type="region of interest" description="Disordered" evidence="5">
    <location>
        <begin position="200"/>
        <end position="227"/>
    </location>
</feature>
<dbReference type="SUPFAM" id="SSF57184">
    <property type="entry name" value="Growth factor receptor domain"/>
    <property type="match status" value="1"/>
</dbReference>
<dbReference type="InterPro" id="IPR000242">
    <property type="entry name" value="PTP_cat"/>
</dbReference>
<dbReference type="PANTHER" id="PTHR19134">
    <property type="entry name" value="RECEPTOR-TYPE TYROSINE-PROTEIN PHOSPHATASE"/>
    <property type="match status" value="1"/>
</dbReference>
<evidence type="ECO:0000256" key="3">
    <source>
        <dbReference type="ARBA" id="ARBA00022801"/>
    </source>
</evidence>
<reference evidence="8" key="1">
    <citation type="journal article" date="2023" name="G3 (Bethesda)">
        <title>A reference genome for the long-term kleptoplast-retaining sea slug Elysia crispata morphotype clarki.</title>
        <authorList>
            <person name="Eastman K.E."/>
            <person name="Pendleton A.L."/>
            <person name="Shaikh M.A."/>
            <person name="Suttiyut T."/>
            <person name="Ogas R."/>
            <person name="Tomko P."/>
            <person name="Gavelis G."/>
            <person name="Widhalm J.R."/>
            <person name="Wisecaver J.H."/>
        </authorList>
    </citation>
    <scope>NUCLEOTIDE SEQUENCE</scope>
    <source>
        <strain evidence="8">ECLA1</strain>
    </source>
</reference>
<dbReference type="Gene3D" id="2.170.300.10">
    <property type="entry name" value="Tie2 ligand-binding domain superfamily"/>
    <property type="match status" value="1"/>
</dbReference>
<dbReference type="EMBL" id="JAWDGP010002996">
    <property type="protein sequence ID" value="KAK3778187.1"/>
    <property type="molecule type" value="Genomic_DNA"/>
</dbReference>
<dbReference type="GO" id="GO:0004725">
    <property type="term" value="F:protein tyrosine phosphatase activity"/>
    <property type="evidence" value="ECO:0007669"/>
    <property type="project" value="UniProtKB-EC"/>
</dbReference>
<keyword evidence="9" id="KW-1185">Reference proteome</keyword>
<keyword evidence="6" id="KW-0812">Transmembrane</keyword>
<comment type="caution">
    <text evidence="8">The sequence shown here is derived from an EMBL/GenBank/DDBJ whole genome shotgun (WGS) entry which is preliminary data.</text>
</comment>
<evidence type="ECO:0000256" key="4">
    <source>
        <dbReference type="ARBA" id="ARBA00022912"/>
    </source>
</evidence>
<dbReference type="PROSITE" id="PS00022">
    <property type="entry name" value="EGF_1"/>
    <property type="match status" value="1"/>
</dbReference>
<organism evidence="8 9">
    <name type="scientific">Elysia crispata</name>
    <name type="common">lettuce slug</name>
    <dbReference type="NCBI Taxonomy" id="231223"/>
    <lineage>
        <taxon>Eukaryota</taxon>
        <taxon>Metazoa</taxon>
        <taxon>Spiralia</taxon>
        <taxon>Lophotrochozoa</taxon>
        <taxon>Mollusca</taxon>
        <taxon>Gastropoda</taxon>
        <taxon>Heterobranchia</taxon>
        <taxon>Euthyneura</taxon>
        <taxon>Panpulmonata</taxon>
        <taxon>Sacoglossa</taxon>
        <taxon>Placobranchoidea</taxon>
        <taxon>Plakobranchidae</taxon>
        <taxon>Elysia</taxon>
    </lineage>
</organism>
<evidence type="ECO:0000256" key="5">
    <source>
        <dbReference type="SAM" id="MobiDB-lite"/>
    </source>
</evidence>
<feature type="domain" description="Tyrosine-protein phosphatase" evidence="7">
    <location>
        <begin position="292"/>
        <end position="351"/>
    </location>
</feature>
<name>A0AAE1DPS3_9GAST</name>
<evidence type="ECO:0000256" key="6">
    <source>
        <dbReference type="SAM" id="Phobius"/>
    </source>
</evidence>
<feature type="transmembrane region" description="Helical" evidence="6">
    <location>
        <begin position="153"/>
        <end position="175"/>
    </location>
</feature>
<dbReference type="InterPro" id="IPR000742">
    <property type="entry name" value="EGF"/>
</dbReference>
<dbReference type="PROSITE" id="PS50055">
    <property type="entry name" value="TYR_PHOSPHATASE_PTP"/>
    <property type="match status" value="1"/>
</dbReference>
<sequence length="414" mass="46195">MFTDLSTVVGLTNCVITVMETTPVDAKLASGDITVAIREKSMKRKTTGRNFIRLLCGCLNGTYGDGCEIACSDHCAGDQNSCHHVSGACDQGCDPGYRGSLCLQECPAKTWGDNCSQECSTRCDDSKCHHVTGTCVCLSGFWGFFCKEATVQLGIILGAVVIALIICAIIVGVCLRRRRKAQEKDDISLCEAAASVGDQDRHEPSRISEAGAFQTDSHNDRKNMDGDRVEDMKLHREENMEKDRVENMERKIEKHIEVARVDNDQDGVLSNTAVPVQTLNTYIRQHATDSHFLEEFSSVPMVTSSPRTAGLSPQNVKKNRYKNIIPYNSTRVLLQRDHKKNQSDYINASYVKVGKCLYLCLTDPGRGRWRLWRKGLLYTECTSVSNELHGCDALLQKFNFKLYTECTRVSNKLH</sequence>
<keyword evidence="6" id="KW-1133">Transmembrane helix</keyword>
<dbReference type="Pfam" id="PF00102">
    <property type="entry name" value="Y_phosphatase"/>
    <property type="match status" value="1"/>
</dbReference>
<dbReference type="Gene3D" id="3.90.190.10">
    <property type="entry name" value="Protein tyrosine phosphatase superfamily"/>
    <property type="match status" value="1"/>
</dbReference>
<dbReference type="SMART" id="SM00181">
    <property type="entry name" value="EGF"/>
    <property type="match status" value="2"/>
</dbReference>
<dbReference type="PROSITE" id="PS01186">
    <property type="entry name" value="EGF_2"/>
    <property type="match status" value="1"/>
</dbReference>
<keyword evidence="3" id="KW-0378">Hydrolase</keyword>
<dbReference type="SUPFAM" id="SSF52799">
    <property type="entry name" value="(Phosphotyrosine protein) phosphatases II"/>
    <property type="match status" value="1"/>
</dbReference>
<dbReference type="EC" id="3.1.3.48" evidence="2"/>
<protein>
    <recommendedName>
        <fullName evidence="2">protein-tyrosine-phosphatase</fullName>
        <ecNumber evidence="2">3.1.3.48</ecNumber>
    </recommendedName>
</protein>
<dbReference type="InterPro" id="IPR050348">
    <property type="entry name" value="Protein-Tyr_Phosphatase"/>
</dbReference>
<comment type="similarity">
    <text evidence="1">Belongs to the protein-tyrosine phosphatase family.</text>
</comment>
<dbReference type="Proteomes" id="UP001283361">
    <property type="component" value="Unassembled WGS sequence"/>
</dbReference>
<dbReference type="AlphaFoldDB" id="A0AAE1DPS3"/>
<proteinExistence type="inferred from homology"/>
<gene>
    <name evidence="8" type="ORF">RRG08_007558</name>
</gene>
<evidence type="ECO:0000256" key="2">
    <source>
        <dbReference type="ARBA" id="ARBA00013064"/>
    </source>
</evidence>
<evidence type="ECO:0000313" key="9">
    <source>
        <dbReference type="Proteomes" id="UP001283361"/>
    </source>
</evidence>
<dbReference type="InterPro" id="IPR029021">
    <property type="entry name" value="Prot-tyrosine_phosphatase-like"/>
</dbReference>
<evidence type="ECO:0000256" key="1">
    <source>
        <dbReference type="ARBA" id="ARBA00009580"/>
    </source>
</evidence>
<evidence type="ECO:0000259" key="7">
    <source>
        <dbReference type="PROSITE" id="PS50055"/>
    </source>
</evidence>
<evidence type="ECO:0000313" key="8">
    <source>
        <dbReference type="EMBL" id="KAK3778187.1"/>
    </source>
</evidence>
<feature type="compositionally biased region" description="Basic and acidic residues" evidence="5">
    <location>
        <begin position="217"/>
        <end position="227"/>
    </location>
</feature>